<keyword evidence="2" id="KW-1185">Reference proteome</keyword>
<dbReference type="Proteomes" id="UP000828941">
    <property type="component" value="Chromosome 6"/>
</dbReference>
<name>A0ACB9NSM6_BAUVA</name>
<comment type="caution">
    <text evidence="1">The sequence shown here is derived from an EMBL/GenBank/DDBJ whole genome shotgun (WGS) entry which is preliminary data.</text>
</comment>
<protein>
    <submittedName>
        <fullName evidence="1">Uncharacterized protein</fullName>
    </submittedName>
</protein>
<reference evidence="1 2" key="1">
    <citation type="journal article" date="2022" name="DNA Res.">
        <title>Chromosomal-level genome assembly of the orchid tree Bauhinia variegata (Leguminosae; Cercidoideae) supports the allotetraploid origin hypothesis of Bauhinia.</title>
        <authorList>
            <person name="Zhong Y."/>
            <person name="Chen Y."/>
            <person name="Zheng D."/>
            <person name="Pang J."/>
            <person name="Liu Y."/>
            <person name="Luo S."/>
            <person name="Meng S."/>
            <person name="Qian L."/>
            <person name="Wei D."/>
            <person name="Dai S."/>
            <person name="Zhou R."/>
        </authorList>
    </citation>
    <scope>NUCLEOTIDE SEQUENCE [LARGE SCALE GENOMIC DNA]</scope>
    <source>
        <strain evidence="1">BV-YZ2020</strain>
    </source>
</reference>
<accession>A0ACB9NSM6</accession>
<sequence>MTTVRSSWPSRLRQLLSGEGAIGPSIKLDSEPPPKIKAFIEKVVQCPLQDIAIPLSGFRWEFNKGNFHHWRPLLLHFDTYFKTYLSCRNDLTLSDNFLEDDSPLPKHAILQILRVMQIILENCPNKSSFGGLEHFKLLLASTDPEILIATLETLSALVKINPSKLHGSAKMVGCGSINSYLLSLAQGWGSKEEGLGLYSCIMANEKTQEEGLCLFPSDIENGCNQSNYRIGSTLYFELHGPSAQTNENSIDTVLPSLRVIHMPDMHLRKEGDLSLLKQCIEQYCVPQELRFALLTRIRYARAFRSSKICRFYSRVCLLAFIVLVQSSDAHDELVSFFANEPEYTNELIKIVRSEETISGSIRTLAMLALGAQLAAYTSSHERARILSGSSISFAGGNRMILLNVLQRAILSLKISNDPSSLAFVEALLEFYLLHVVSTSTSGSNIRGSGMVPTFLPLLEDSDPAHIHLVCFAVKTLQKLMDYSSSAVSLFKELGGVELLAQRLQIEVHRVIGLVGENTDLILTGESSRHSTDQLYSQKRLIKVSLKALGSATYAPANSSRSHHTHENSLPATLALIFGNVDKFGGDIYYSAVTVMSEIIHKDPTCFSALHEMGLPDVFLSSVVSGILPSSKALTCIPNGLGAICLNAKGLEAVRETSSLRFLVDIFTSKKYVLAMNEAIVPLANAVEELLRHVSSLRNNGVDIIIEIIHKIASFGFGDDDGTRPSGKANEGTAMETDSEDKENEGHCCLVGTADSAAEGISDKQFLQLCIFHLMVLVHRTMENSETCRLFVEKSGIEALLKLLLRPTIAQSSDGMSIALHSTMVFKSFAQHHSTPLARAFCSSLRDHLKKALAGFGAASGSLLLDPKMTTDGVIFSSLFLVEFLLFLAASKDNRWVTALLTDFGNGSKDVLEDIGRVHHEVLWQIAQLENTKPEIEDDGACSSAESQPAEVDANEAEEQRFNSFRQFLDPLLRRRTSGWSIESQFFDLINLYRDLGRATGSLHRSSSIGPSNTRLASSHQLHNTGPTDNTDTVSKKEYDKQRSYYTSCCDMVRSLSFHITHLFQELGKVMLLPSRRRDDIVNVSPASKSVASTFASIALDHMNFGGHVNISGTEATISTKCRYYGKVIDFMDSILMERTDSCNPVLLNCLYGHGVIQSVLTTFEATSQLLFAVNRTPASPMETDDGNVNQDDKEDTYHAWIYGPLASYGKFMDHLVTSSFILSSFTKHLLAQPLTNVDIPFPRDAETFVKILQSMVLKAVLPVWTHPQFADCSYEFISTVISIIKHVYSGVEVKNVNSNSSARITGPPPNETAISSIVEMGFSRSRAEEALRQIGSNSVELAMEWLFSHPEDTQEDDELARALAMSLGNSEADTKDAVATDNAQQLEEEMVQLPPVGELLSTCAKLMQKELLAFPVRDLLVMICSQDDGKYRSNVVSFIVDRIKEGGLVSSDGNNTMLAVLFHVLALILNEDAVAREAASKSGLIKTTSDLLYHWDSSLDSREKEQVPKWVTAAFLALDRLLQVEQKLNSEIAEQLKKEAANSQQTSITIDDDRQTKLQSALGLSTKYADMHEQKRLVEIACSCMKNQLPSDTMHAVLLLCSNLTRNHSVALTFLDAGGLSLLLSLPTSSLFPGFDNVAASIIRHVLEDPQTLQQAMESEIKHSLVAASNRHPSGRVNPRNFLLSVASVISRDPVVFMKAAQSVCQVEMVGERPYIVLLKDRDKDKLKEKEKDKSVEKDKTQINEVKVGFGNANSAASGNGHGKVLDSNLKSIKTHKKPIQSFVNVIELLLESVCIFVPPLKGDASNDLPGTPTSSDMDIDVSAVKGKGKAVATLSEENETTSPEGSASIAKIVFILKLLTEILLMYSSSVHVLLRRDAEMNSSTRATHQKSPAGLCMGGIFYHILHNLLPCSRNSKKDKKVDGDWRQKLATRASQFMVAACVRSTEARRRIFSEISHIISEFSDSCSDVRPPGNDIQVFVDLLNDVLGARTPAGSSISAEASGTFIDAGLVKSFTRTLQVLDLDHTDSSKVATGIIKALELVTKEHVHSADSHTGKGDSSTKPSDHSQTGRTENIADMSQSMEMTSQDNRDSVQAGHLGSYNALQSFGGSEAVTDDMEHDQDLDGSFAPANEDDYMHETSEDAGGLENGIENVGIQFEIQPGQENLDEEDDEEMSGDDGDDVDEDEDEEDEEHNDLEEDEVHHLPHPDTDQDDHEIDDDEFDDEVMEEDDEDDEDDEDGVILRLEEGINGINVFDHIEVLGRDNSFPNEALQVMPFEVFGSRRRTTSIYNLLGRTGDTATPSRHPLLVGPSSSFNQSATGQLDSIAESNSMGLDNIFRSLRSGRHGHRLNLWSDNSQQSGGSNTSVVPQGLEELLVSQLRRPCPEKSSDQNLAEVGRQGKAEVSQTQESGGARPEIPVQINANQEGGSMTPSAAIDNPNNSDMRSAATESPQPVVSSTPSHTVEMQFEQNDATVRDVEAVSQESSGSGATFGESLRSLDVEIGSADGHDDGGERQVSTADRIPAGDSQVAARARRTNVPFGHYPVSGRDASLHSVTEVSENSSRDADQNSAAAEQQVNNDAGSGAIDPAFLDALPDELRAEVLSAQQGQVAQPFAESQNTGDIDPEFLAALPPDIRAEVLAQQQAQRLHQSQELEGQPVEMDTVSIIATFPSDLREEVLLTSSDAILANLTPALVAEANMLRERFAHRYNRRNLLGMYPRSRRGETSRREGIGSGLDGAGGSISSRRSSGAKVVEADGSPLVDTEALHSMIRLFRIVQPLYKGQLQRLLLNLCAHSETRTSLLKILMDLLMLDIRKTAGYFSAAEPPYRLYGCHSNVMYSRPQSFDGVPPLLSRRILETLTYLARNHPYVAKILLQFRLPSPAIREPDNVDNARGKAVMVVNDEASVGENDEGYISIAMLLSLLNQPLYLRSIAHLEQLLNLLDVIIDSAGSKSGLSDKSQISTSDPSTVPQISAMEADVNTDSGVISSGVDAVAKTVDSSKATTSDDDKGCETHRVLSTLPQAELRLLCSLLAQEGLSDNAYTLAAEVMKKLVAIAPTHCQLFVTQLAEAVQNLTSSAMDELRVFSEAMKALLSTTSSDGAAILRVLQALSSLVTSLAEKESARVATVALSEVWKINGALEPLWHELSCCISKIESYSETSSDFFTPSRTSVSKPSGVMPPLPAGSQNILPYIESFFVVCEKLHPAQPGASNDFAIPVISDEDASTPATQQKGSGSSMRVDEKNAAFVKFSEKHRKLLNAFIRQNPGLLEKSFSLMLKVPRFIDFDNKRAHFRSKIKHQHDHHHSPLRISVRRAYVLEDSYNQLRMRSTQDLKGRLTVHFQGEEGIDAGGLTREWYQLLSRVIFDKGALLFTTVGNESTFQPNPNSVYQTEHLSYFKFVGRVVGKALFDGQLLDVHFTRSFYKHILGVKVTYHDIEAIDPDYFKNLKWMLENDISDVLDLTFSIDADEEKLILYERTEVTDYELIPGGRNIKVTEENKHQYVDLVAEHRLTTAIRPQINAFLEGFTELIPRELISMFNDKELELLISGLPDIDLDDLIANTEYSGYSAVSPVIQWFWEVVHGFSKEDKARLLQFVTGTSKVPLEGFSALQGISGSQKFQIHKAYGSPDHLPSAHTCFNQLDLPEYPSKQHLEEKLLTAIHEANEGFGFG</sequence>
<evidence type="ECO:0000313" key="1">
    <source>
        <dbReference type="EMBL" id="KAI4337580.1"/>
    </source>
</evidence>
<dbReference type="EMBL" id="CM039431">
    <property type="protein sequence ID" value="KAI4337580.1"/>
    <property type="molecule type" value="Genomic_DNA"/>
</dbReference>
<evidence type="ECO:0000313" key="2">
    <source>
        <dbReference type="Proteomes" id="UP000828941"/>
    </source>
</evidence>
<proteinExistence type="predicted"/>
<organism evidence="1 2">
    <name type="scientific">Bauhinia variegata</name>
    <name type="common">Purple orchid tree</name>
    <name type="synonym">Phanera variegata</name>
    <dbReference type="NCBI Taxonomy" id="167791"/>
    <lineage>
        <taxon>Eukaryota</taxon>
        <taxon>Viridiplantae</taxon>
        <taxon>Streptophyta</taxon>
        <taxon>Embryophyta</taxon>
        <taxon>Tracheophyta</taxon>
        <taxon>Spermatophyta</taxon>
        <taxon>Magnoliopsida</taxon>
        <taxon>eudicotyledons</taxon>
        <taxon>Gunneridae</taxon>
        <taxon>Pentapetalae</taxon>
        <taxon>rosids</taxon>
        <taxon>fabids</taxon>
        <taxon>Fabales</taxon>
        <taxon>Fabaceae</taxon>
        <taxon>Cercidoideae</taxon>
        <taxon>Cercideae</taxon>
        <taxon>Bauhiniinae</taxon>
        <taxon>Bauhinia</taxon>
    </lineage>
</organism>
<gene>
    <name evidence="1" type="ORF">L6164_015977</name>
</gene>